<accession>A0AAW1JRA1</accession>
<evidence type="ECO:0000256" key="1">
    <source>
        <dbReference type="SAM" id="MobiDB-lite"/>
    </source>
</evidence>
<reference evidence="3 4" key="1">
    <citation type="journal article" date="2024" name="BMC Genomics">
        <title>De novo assembly and annotation of Popillia japonica's genome with initial clues to its potential as an invasive pest.</title>
        <authorList>
            <person name="Cucini C."/>
            <person name="Boschi S."/>
            <person name="Funari R."/>
            <person name="Cardaioli E."/>
            <person name="Iannotti N."/>
            <person name="Marturano G."/>
            <person name="Paoli F."/>
            <person name="Bruttini M."/>
            <person name="Carapelli A."/>
            <person name="Frati F."/>
            <person name="Nardi F."/>
        </authorList>
    </citation>
    <scope>NUCLEOTIDE SEQUENCE [LARGE SCALE GENOMIC DNA]</scope>
    <source>
        <strain evidence="3">DMR45628</strain>
    </source>
</reference>
<keyword evidence="2" id="KW-1133">Transmembrane helix</keyword>
<keyword evidence="2" id="KW-0812">Transmembrane</keyword>
<sequence length="134" mass="14672">MEIFTIVIICVIVFLVFFLCGYCCKRSKSGRVLHPPVTVTSTHVTATPVVQPPYPTNTHYPMPQPMPQPLPPPGVGFVGDGYQTAPYLSMPGQNMIPQPAAPPPSYNEAMSQPPVQSVTVTEHYAKQSPYNPNF</sequence>
<name>A0AAW1JRA1_POPJA</name>
<feature type="region of interest" description="Disordered" evidence="1">
    <location>
        <begin position="93"/>
        <end position="114"/>
    </location>
</feature>
<dbReference type="EMBL" id="JASPKY010000342">
    <property type="protein sequence ID" value="KAK9707791.1"/>
    <property type="molecule type" value="Genomic_DNA"/>
</dbReference>
<protein>
    <submittedName>
        <fullName evidence="3">Uncharacterized protein</fullName>
    </submittedName>
</protein>
<gene>
    <name evidence="3" type="ORF">QE152_g27631</name>
</gene>
<evidence type="ECO:0000256" key="2">
    <source>
        <dbReference type="SAM" id="Phobius"/>
    </source>
</evidence>
<dbReference type="AlphaFoldDB" id="A0AAW1JRA1"/>
<keyword evidence="4" id="KW-1185">Reference proteome</keyword>
<feature type="transmembrane region" description="Helical" evidence="2">
    <location>
        <begin position="6"/>
        <end position="24"/>
    </location>
</feature>
<proteinExistence type="predicted"/>
<organism evidence="3 4">
    <name type="scientific">Popillia japonica</name>
    <name type="common">Japanese beetle</name>
    <dbReference type="NCBI Taxonomy" id="7064"/>
    <lineage>
        <taxon>Eukaryota</taxon>
        <taxon>Metazoa</taxon>
        <taxon>Ecdysozoa</taxon>
        <taxon>Arthropoda</taxon>
        <taxon>Hexapoda</taxon>
        <taxon>Insecta</taxon>
        <taxon>Pterygota</taxon>
        <taxon>Neoptera</taxon>
        <taxon>Endopterygota</taxon>
        <taxon>Coleoptera</taxon>
        <taxon>Polyphaga</taxon>
        <taxon>Scarabaeiformia</taxon>
        <taxon>Scarabaeidae</taxon>
        <taxon>Rutelinae</taxon>
        <taxon>Popillia</taxon>
    </lineage>
</organism>
<comment type="caution">
    <text evidence="3">The sequence shown here is derived from an EMBL/GenBank/DDBJ whole genome shotgun (WGS) entry which is preliminary data.</text>
</comment>
<dbReference type="Proteomes" id="UP001458880">
    <property type="component" value="Unassembled WGS sequence"/>
</dbReference>
<keyword evidence="2" id="KW-0472">Membrane</keyword>
<evidence type="ECO:0000313" key="3">
    <source>
        <dbReference type="EMBL" id="KAK9707791.1"/>
    </source>
</evidence>
<evidence type="ECO:0000313" key="4">
    <source>
        <dbReference type="Proteomes" id="UP001458880"/>
    </source>
</evidence>